<dbReference type="EMBL" id="MU853603">
    <property type="protein sequence ID" value="KAK4142035.1"/>
    <property type="molecule type" value="Genomic_DNA"/>
</dbReference>
<feature type="compositionally biased region" description="Low complexity" evidence="1">
    <location>
        <begin position="30"/>
        <end position="46"/>
    </location>
</feature>
<evidence type="ECO:0000313" key="2">
    <source>
        <dbReference type="EMBL" id="KAK4142035.1"/>
    </source>
</evidence>
<dbReference type="RefSeq" id="XP_062635406.1">
    <property type="nucleotide sequence ID" value="XM_062781375.1"/>
</dbReference>
<dbReference type="GeneID" id="87817988"/>
<sequence length="179" mass="18853">MNAQDPNSSPDNSGQDTDSSGEDSDRDSSNRNNQQNTSTAATPTPTKTVQRRPSLKIHYRTNQQVPPLPVELAFTLPSQSSSSSSGGPCTLMLDLTSPDAKVHGAATINVYALDGPSADSLVGTTHFARGEKTTVNSFACRQDPMCFRFEVADDGGTGNGVSFLQGGTEGMGLSMRYGC</sequence>
<evidence type="ECO:0000313" key="3">
    <source>
        <dbReference type="Proteomes" id="UP001302676"/>
    </source>
</evidence>
<dbReference type="Proteomes" id="UP001302676">
    <property type="component" value="Unassembled WGS sequence"/>
</dbReference>
<feature type="region of interest" description="Disordered" evidence="1">
    <location>
        <begin position="1"/>
        <end position="52"/>
    </location>
</feature>
<gene>
    <name evidence="2" type="ORF">C8A04DRAFT_30439</name>
</gene>
<feature type="compositionally biased region" description="Polar residues" evidence="1">
    <location>
        <begin position="1"/>
        <end position="15"/>
    </location>
</feature>
<reference evidence="2" key="2">
    <citation type="submission" date="2023-05" db="EMBL/GenBank/DDBJ databases">
        <authorList>
            <consortium name="Lawrence Berkeley National Laboratory"/>
            <person name="Steindorff A."/>
            <person name="Hensen N."/>
            <person name="Bonometti L."/>
            <person name="Westerberg I."/>
            <person name="Brannstrom I.O."/>
            <person name="Guillou S."/>
            <person name="Cros-Aarteil S."/>
            <person name="Calhoun S."/>
            <person name="Haridas S."/>
            <person name="Kuo A."/>
            <person name="Mondo S."/>
            <person name="Pangilinan J."/>
            <person name="Riley R."/>
            <person name="Labutti K."/>
            <person name="Andreopoulos B."/>
            <person name="Lipzen A."/>
            <person name="Chen C."/>
            <person name="Yanf M."/>
            <person name="Daum C."/>
            <person name="Ng V."/>
            <person name="Clum A."/>
            <person name="Ohm R."/>
            <person name="Martin F."/>
            <person name="Silar P."/>
            <person name="Natvig D."/>
            <person name="Lalanne C."/>
            <person name="Gautier V."/>
            <person name="Ament-Velasquez S.L."/>
            <person name="Kruys A."/>
            <person name="Hutchinson M.I."/>
            <person name="Powell A.J."/>
            <person name="Barry K."/>
            <person name="Miller A.N."/>
            <person name="Grigoriev I.V."/>
            <person name="Debuchy R."/>
            <person name="Gladieux P."/>
            <person name="Thoren M.H."/>
            <person name="Johannesson H."/>
        </authorList>
    </citation>
    <scope>NUCLEOTIDE SEQUENCE</scope>
    <source>
        <strain evidence="2">CBS 141.50</strain>
    </source>
</reference>
<protein>
    <submittedName>
        <fullName evidence="2">Uncharacterized protein</fullName>
    </submittedName>
</protein>
<evidence type="ECO:0000256" key="1">
    <source>
        <dbReference type="SAM" id="MobiDB-lite"/>
    </source>
</evidence>
<accession>A0AAN6V0W3</accession>
<dbReference type="AlphaFoldDB" id="A0AAN6V0W3"/>
<organism evidence="2 3">
    <name type="scientific">Dichotomopilus funicola</name>
    <dbReference type="NCBI Taxonomy" id="1934379"/>
    <lineage>
        <taxon>Eukaryota</taxon>
        <taxon>Fungi</taxon>
        <taxon>Dikarya</taxon>
        <taxon>Ascomycota</taxon>
        <taxon>Pezizomycotina</taxon>
        <taxon>Sordariomycetes</taxon>
        <taxon>Sordariomycetidae</taxon>
        <taxon>Sordariales</taxon>
        <taxon>Chaetomiaceae</taxon>
        <taxon>Dichotomopilus</taxon>
    </lineage>
</organism>
<name>A0AAN6V0W3_9PEZI</name>
<reference evidence="2" key="1">
    <citation type="journal article" date="2023" name="Mol. Phylogenet. Evol.">
        <title>Genome-scale phylogeny and comparative genomics of the fungal order Sordariales.</title>
        <authorList>
            <person name="Hensen N."/>
            <person name="Bonometti L."/>
            <person name="Westerberg I."/>
            <person name="Brannstrom I.O."/>
            <person name="Guillou S."/>
            <person name="Cros-Aarteil S."/>
            <person name="Calhoun S."/>
            <person name="Haridas S."/>
            <person name="Kuo A."/>
            <person name="Mondo S."/>
            <person name="Pangilinan J."/>
            <person name="Riley R."/>
            <person name="LaButti K."/>
            <person name="Andreopoulos B."/>
            <person name="Lipzen A."/>
            <person name="Chen C."/>
            <person name="Yan M."/>
            <person name="Daum C."/>
            <person name="Ng V."/>
            <person name="Clum A."/>
            <person name="Steindorff A."/>
            <person name="Ohm R.A."/>
            <person name="Martin F."/>
            <person name="Silar P."/>
            <person name="Natvig D.O."/>
            <person name="Lalanne C."/>
            <person name="Gautier V."/>
            <person name="Ament-Velasquez S.L."/>
            <person name="Kruys A."/>
            <person name="Hutchinson M.I."/>
            <person name="Powell A.J."/>
            <person name="Barry K."/>
            <person name="Miller A.N."/>
            <person name="Grigoriev I.V."/>
            <person name="Debuchy R."/>
            <person name="Gladieux P."/>
            <person name="Hiltunen Thoren M."/>
            <person name="Johannesson H."/>
        </authorList>
    </citation>
    <scope>NUCLEOTIDE SEQUENCE</scope>
    <source>
        <strain evidence="2">CBS 141.50</strain>
    </source>
</reference>
<proteinExistence type="predicted"/>
<comment type="caution">
    <text evidence="2">The sequence shown here is derived from an EMBL/GenBank/DDBJ whole genome shotgun (WGS) entry which is preliminary data.</text>
</comment>
<keyword evidence="3" id="KW-1185">Reference proteome</keyword>